<evidence type="ECO:0000256" key="1">
    <source>
        <dbReference type="SAM" id="MobiDB-lite"/>
    </source>
</evidence>
<dbReference type="EMBL" id="JBIAMX010000017">
    <property type="protein sequence ID" value="MFF0546016.1"/>
    <property type="molecule type" value="Genomic_DNA"/>
</dbReference>
<protein>
    <submittedName>
        <fullName evidence="3">Uncharacterized protein</fullName>
    </submittedName>
</protein>
<organism evidence="3 4">
    <name type="scientific">Nocardia thailandica</name>
    <dbReference type="NCBI Taxonomy" id="257275"/>
    <lineage>
        <taxon>Bacteria</taxon>
        <taxon>Bacillati</taxon>
        <taxon>Actinomycetota</taxon>
        <taxon>Actinomycetes</taxon>
        <taxon>Mycobacteriales</taxon>
        <taxon>Nocardiaceae</taxon>
        <taxon>Nocardia</taxon>
    </lineage>
</organism>
<feature type="transmembrane region" description="Helical" evidence="2">
    <location>
        <begin position="39"/>
        <end position="59"/>
    </location>
</feature>
<feature type="transmembrane region" description="Helical" evidence="2">
    <location>
        <begin position="98"/>
        <end position="118"/>
    </location>
</feature>
<dbReference type="Proteomes" id="UP001601444">
    <property type="component" value="Unassembled WGS sequence"/>
</dbReference>
<comment type="caution">
    <text evidence="3">The sequence shown here is derived from an EMBL/GenBank/DDBJ whole genome shotgun (WGS) entry which is preliminary data.</text>
</comment>
<proteinExistence type="predicted"/>
<gene>
    <name evidence="3" type="ORF">ACFYTF_24570</name>
</gene>
<sequence length="128" mass="13419">MIVLAQPNWALPGQPADSHVDVSEQSGGNPMSTGMRNRITGIAQLAIFLGLVALALAIFTRGGEPECNSTTMHPGDRCVSSKGGSSTYEEMKRARESMMPVVITGGVVAAASVTLIGLRLTRPEHQSA</sequence>
<keyword evidence="2" id="KW-0472">Membrane</keyword>
<keyword evidence="4" id="KW-1185">Reference proteome</keyword>
<evidence type="ECO:0000313" key="3">
    <source>
        <dbReference type="EMBL" id="MFF0546016.1"/>
    </source>
</evidence>
<accession>A0ABW6PUA6</accession>
<feature type="compositionally biased region" description="Polar residues" evidence="1">
    <location>
        <begin position="23"/>
        <end position="33"/>
    </location>
</feature>
<evidence type="ECO:0000256" key="2">
    <source>
        <dbReference type="SAM" id="Phobius"/>
    </source>
</evidence>
<evidence type="ECO:0000313" key="4">
    <source>
        <dbReference type="Proteomes" id="UP001601444"/>
    </source>
</evidence>
<name>A0ABW6PUA6_9NOCA</name>
<feature type="region of interest" description="Disordered" evidence="1">
    <location>
        <begin position="14"/>
        <end position="33"/>
    </location>
</feature>
<reference evidence="3 4" key="1">
    <citation type="submission" date="2024-10" db="EMBL/GenBank/DDBJ databases">
        <title>The Natural Products Discovery Center: Release of the First 8490 Sequenced Strains for Exploring Actinobacteria Biosynthetic Diversity.</title>
        <authorList>
            <person name="Kalkreuter E."/>
            <person name="Kautsar S.A."/>
            <person name="Yang D."/>
            <person name="Bader C.D."/>
            <person name="Teijaro C.N."/>
            <person name="Fluegel L."/>
            <person name="Davis C.M."/>
            <person name="Simpson J.R."/>
            <person name="Lauterbach L."/>
            <person name="Steele A.D."/>
            <person name="Gui C."/>
            <person name="Meng S."/>
            <person name="Li G."/>
            <person name="Viehrig K."/>
            <person name="Ye F."/>
            <person name="Su P."/>
            <person name="Kiefer A.F."/>
            <person name="Nichols A."/>
            <person name="Cepeda A.J."/>
            <person name="Yan W."/>
            <person name="Fan B."/>
            <person name="Jiang Y."/>
            <person name="Adhikari A."/>
            <person name="Zheng C.-J."/>
            <person name="Schuster L."/>
            <person name="Cowan T.M."/>
            <person name="Smanski M.J."/>
            <person name="Chevrette M.G."/>
            <person name="De Carvalho L.P.S."/>
            <person name="Shen B."/>
        </authorList>
    </citation>
    <scope>NUCLEOTIDE SEQUENCE [LARGE SCALE GENOMIC DNA]</scope>
    <source>
        <strain evidence="3 4">NPDC004045</strain>
    </source>
</reference>
<keyword evidence="2" id="KW-1133">Transmembrane helix</keyword>
<keyword evidence="2" id="KW-0812">Transmembrane</keyword>
<dbReference type="RefSeq" id="WP_387702459.1">
    <property type="nucleotide sequence ID" value="NZ_JBIAMX010000017.1"/>
</dbReference>